<dbReference type="Proteomes" id="UP001166052">
    <property type="component" value="Unassembled WGS sequence"/>
</dbReference>
<dbReference type="InterPro" id="IPR036181">
    <property type="entry name" value="MIT_dom_sf"/>
</dbReference>
<dbReference type="EMBL" id="JAAWVN010009002">
    <property type="protein sequence ID" value="MBN3290637.1"/>
    <property type="molecule type" value="Genomic_DNA"/>
</dbReference>
<dbReference type="Pfam" id="PF06911">
    <property type="entry name" value="Senescence"/>
    <property type="match status" value="1"/>
</dbReference>
<dbReference type="PANTHER" id="PTHR21068:SF43">
    <property type="entry name" value="SPARTIN"/>
    <property type="match status" value="1"/>
</dbReference>
<dbReference type="InterPro" id="IPR009686">
    <property type="entry name" value="Senescence/spartin_C"/>
</dbReference>
<dbReference type="CDD" id="cd02679">
    <property type="entry name" value="MIT_spastin"/>
    <property type="match status" value="1"/>
</dbReference>
<dbReference type="InterPro" id="IPR045036">
    <property type="entry name" value="Spartin-like"/>
</dbReference>
<comment type="caution">
    <text evidence="3">The sequence shown here is derived from an EMBL/GenBank/DDBJ whole genome shotgun (WGS) entry which is preliminary data.</text>
</comment>
<evidence type="ECO:0000256" key="1">
    <source>
        <dbReference type="SAM" id="MobiDB-lite"/>
    </source>
</evidence>
<evidence type="ECO:0000313" key="3">
    <source>
        <dbReference type="EMBL" id="MBN3290637.1"/>
    </source>
</evidence>
<gene>
    <name evidence="3" type="primary">Spart</name>
    <name evidence="3" type="ORF">GTO92_0012068</name>
</gene>
<proteinExistence type="predicted"/>
<feature type="non-terminal residue" evidence="3">
    <location>
        <position position="1"/>
    </location>
</feature>
<accession>A0ABS2YV31</accession>
<name>A0ABS2YV31_POLSE</name>
<keyword evidence="4" id="KW-1185">Reference proteome</keyword>
<protein>
    <submittedName>
        <fullName evidence="3">SPART protein</fullName>
    </submittedName>
</protein>
<evidence type="ECO:0000259" key="2">
    <source>
        <dbReference type="SMART" id="SM00745"/>
    </source>
</evidence>
<feature type="non-terminal residue" evidence="3">
    <location>
        <position position="640"/>
    </location>
</feature>
<reference evidence="3" key="1">
    <citation type="journal article" date="2021" name="Cell">
        <title>Tracing the genetic footprints of vertebrate landing in non-teleost ray-finned fishes.</title>
        <authorList>
            <person name="Bi X."/>
            <person name="Wang K."/>
            <person name="Yang L."/>
            <person name="Pan H."/>
            <person name="Jiang H."/>
            <person name="Wei Q."/>
            <person name="Fang M."/>
            <person name="Yu H."/>
            <person name="Zhu C."/>
            <person name="Cai Y."/>
            <person name="He Y."/>
            <person name="Gan X."/>
            <person name="Zeng H."/>
            <person name="Yu D."/>
            <person name="Zhu Y."/>
            <person name="Jiang H."/>
            <person name="Qiu Q."/>
            <person name="Yang H."/>
            <person name="Zhang Y.E."/>
            <person name="Wang W."/>
            <person name="Zhu M."/>
            <person name="He S."/>
            <person name="Zhang G."/>
        </authorList>
    </citation>
    <scope>NUCLEOTIDE SEQUENCE</scope>
    <source>
        <strain evidence="3">Bchr_001</strain>
    </source>
</reference>
<dbReference type="PANTHER" id="PTHR21068">
    <property type="entry name" value="SPARTIN"/>
    <property type="match status" value="1"/>
</dbReference>
<dbReference type="SUPFAM" id="SSF116846">
    <property type="entry name" value="MIT domain"/>
    <property type="match status" value="1"/>
</dbReference>
<evidence type="ECO:0000313" key="4">
    <source>
        <dbReference type="Proteomes" id="UP001166052"/>
    </source>
</evidence>
<feature type="domain" description="MIT" evidence="2">
    <location>
        <begin position="71"/>
        <end position="149"/>
    </location>
</feature>
<dbReference type="Gene3D" id="1.20.58.80">
    <property type="entry name" value="Phosphotransferase system, lactose/cellobiose-type IIA subunit"/>
    <property type="match status" value="1"/>
</dbReference>
<feature type="region of interest" description="Disordered" evidence="1">
    <location>
        <begin position="154"/>
        <end position="205"/>
    </location>
</feature>
<dbReference type="InterPro" id="IPR007330">
    <property type="entry name" value="MIT_dom"/>
</dbReference>
<organism evidence="3 4">
    <name type="scientific">Polypterus senegalus</name>
    <name type="common">Senegal bichir</name>
    <dbReference type="NCBI Taxonomy" id="55291"/>
    <lineage>
        <taxon>Eukaryota</taxon>
        <taxon>Metazoa</taxon>
        <taxon>Chordata</taxon>
        <taxon>Craniata</taxon>
        <taxon>Vertebrata</taxon>
        <taxon>Euteleostomi</taxon>
        <taxon>Actinopterygii</taxon>
        <taxon>Polypteriformes</taxon>
        <taxon>Polypteridae</taxon>
        <taxon>Polypterus</taxon>
    </lineage>
</organism>
<dbReference type="SMART" id="SM00745">
    <property type="entry name" value="MIT"/>
    <property type="match status" value="1"/>
</dbReference>
<sequence>MDCWSAGLGMSLPSMALTWTLLRVFSTFRVKKKIVKLSYHWMQPFTTDAFPLVKGMEEGSEPFPEVNLQAIQNEYKKAFALISKGLTEDEAGRKMEAIEIYREGRQHLLRGIGIATQRPECIGPAWESAVQMQQKMKETLNNISTRLNILEQETSVAGPIPTNGVSDSPSGGGLYPTLPSNEQKPSRPPPPKVLPNTENRPIGTTNSPFCSLSPSHQAMPTELPPAYSPQAADGHFTLSYGTDSGELSVVGDEFYNQSRSVPPAESLGADGEELLVIPHGVQIFYVTPEGQVSAPSYPGYLRIIKFTNTDLNRMPHQPPAFLQVCDWLFPLMSADSPVLLCRTGVYMFPDMMSQVSGSYVGVVLSSELPEVERELFQDLMSQLTDLRIQAPEDPEDTVNLSQSVHIDRTEGEVEESKNLPEWSEKVAHGILTGASWLSWGLVKGAEYTGKAIHMGASKLRQHINPEEKPIQVNPTVAKGLHVAKQASGGAVKVSHFLVDGVCKIASTVGRELAPHVKKHGSKLIPESLKKDKEAKSNLDGAMVVAASGVQGFAAIWTGLEVAAKSISKSVASETVRTVKYKYGAAAGVATDNAVNSAINVGVTAFNIDNLGIKAVVKKTGKETAKVILEDYKVQEKKEEK</sequence>